<dbReference type="InterPro" id="IPR051474">
    <property type="entry name" value="Anti-sigma-K/W_factor"/>
</dbReference>
<dbReference type="InterPro" id="IPR018764">
    <property type="entry name" value="RskA_C"/>
</dbReference>
<protein>
    <recommendedName>
        <fullName evidence="8">Regulator of SigK</fullName>
    </recommendedName>
    <alternativeName>
        <fullName evidence="7">Sigma-K anti-sigma factor RskA</fullName>
    </alternativeName>
</protein>
<dbReference type="Gene3D" id="1.10.10.1320">
    <property type="entry name" value="Anti-sigma factor, zinc-finger domain"/>
    <property type="match status" value="1"/>
</dbReference>
<dbReference type="Pfam" id="PF10099">
    <property type="entry name" value="RskA_C"/>
    <property type="match status" value="1"/>
</dbReference>
<organism evidence="12">
    <name type="scientific">uncultured Thermomicrobiales bacterium</name>
    <dbReference type="NCBI Taxonomy" id="1645740"/>
    <lineage>
        <taxon>Bacteria</taxon>
        <taxon>Pseudomonadati</taxon>
        <taxon>Thermomicrobiota</taxon>
        <taxon>Thermomicrobia</taxon>
        <taxon>Thermomicrobiales</taxon>
        <taxon>environmental samples</taxon>
    </lineage>
</organism>
<dbReference type="EMBL" id="CADCWM010000677">
    <property type="protein sequence ID" value="CAA9575690.1"/>
    <property type="molecule type" value="Genomic_DNA"/>
</dbReference>
<keyword evidence="3" id="KW-1003">Cell membrane</keyword>
<feature type="region of interest" description="Disordered" evidence="9">
    <location>
        <begin position="265"/>
        <end position="284"/>
    </location>
</feature>
<comment type="subcellular location">
    <subcellularLocation>
        <location evidence="2">Cell membrane</location>
    </subcellularLocation>
    <subcellularLocation>
        <location evidence="1">Membrane</location>
        <topology evidence="1">Single-pass membrane protein</topology>
    </subcellularLocation>
</comment>
<keyword evidence="6 10" id="KW-0472">Membrane</keyword>
<evidence type="ECO:0000256" key="10">
    <source>
        <dbReference type="SAM" id="Phobius"/>
    </source>
</evidence>
<dbReference type="PANTHER" id="PTHR37461:SF1">
    <property type="entry name" value="ANTI-SIGMA-K FACTOR RSKA"/>
    <property type="match status" value="1"/>
</dbReference>
<dbReference type="AlphaFoldDB" id="A0A6J4VFF3"/>
<evidence type="ECO:0000256" key="4">
    <source>
        <dbReference type="ARBA" id="ARBA00022692"/>
    </source>
</evidence>
<evidence type="ECO:0000256" key="2">
    <source>
        <dbReference type="ARBA" id="ARBA00004236"/>
    </source>
</evidence>
<dbReference type="GO" id="GO:0006417">
    <property type="term" value="P:regulation of translation"/>
    <property type="evidence" value="ECO:0007669"/>
    <property type="project" value="TreeGrafter"/>
</dbReference>
<dbReference type="PANTHER" id="PTHR37461">
    <property type="entry name" value="ANTI-SIGMA-K FACTOR RSKA"/>
    <property type="match status" value="1"/>
</dbReference>
<feature type="transmembrane region" description="Helical" evidence="10">
    <location>
        <begin position="141"/>
        <end position="162"/>
    </location>
</feature>
<evidence type="ECO:0000256" key="8">
    <source>
        <dbReference type="ARBA" id="ARBA00030803"/>
    </source>
</evidence>
<name>A0A6J4VFF3_9BACT</name>
<evidence type="ECO:0000313" key="12">
    <source>
        <dbReference type="EMBL" id="CAA9575690.1"/>
    </source>
</evidence>
<gene>
    <name evidence="12" type="ORF">AVDCRST_MAG88-2792</name>
</gene>
<reference evidence="12" key="1">
    <citation type="submission" date="2020-02" db="EMBL/GenBank/DDBJ databases">
        <authorList>
            <person name="Meier V. D."/>
        </authorList>
    </citation>
    <scope>NUCLEOTIDE SEQUENCE</scope>
    <source>
        <strain evidence="12">AVDCRST_MAG88</strain>
    </source>
</reference>
<dbReference type="GO" id="GO:0005886">
    <property type="term" value="C:plasma membrane"/>
    <property type="evidence" value="ECO:0007669"/>
    <property type="project" value="UniProtKB-SubCell"/>
</dbReference>
<feature type="domain" description="Anti-sigma K factor RskA C-terminal" evidence="11">
    <location>
        <begin position="143"/>
        <end position="276"/>
    </location>
</feature>
<evidence type="ECO:0000256" key="6">
    <source>
        <dbReference type="ARBA" id="ARBA00023136"/>
    </source>
</evidence>
<evidence type="ECO:0000256" key="7">
    <source>
        <dbReference type="ARBA" id="ARBA00029829"/>
    </source>
</evidence>
<sequence length="284" mass="29902">MRMLSDNGTGVMECGFAERGFAAAYTLNALDGEELGEYRQHLAGCAICAVEIANLRATAAQLPLSLDESETVAPPALRGRLLDAVRAEPRRATATAAPRDIRETATVHRGSQPAAPDLQTISRRSEEPIFLTARPRRLPQAYAAAAVLLLTFGLGLLGWNLALQREVRQARADRDEARAALAVYTLGATAAGAGRGEVIHLRDRGQALVTVNGLPPLQPGQVYQIWLIPAGGQPEGAGVFLAQAGAVEGDVARYRTLAITIESGPTGSPVPTTSPILTGTIGEQ</sequence>
<dbReference type="GO" id="GO:0016989">
    <property type="term" value="F:sigma factor antagonist activity"/>
    <property type="evidence" value="ECO:0007669"/>
    <property type="project" value="TreeGrafter"/>
</dbReference>
<dbReference type="InterPro" id="IPR041916">
    <property type="entry name" value="Anti_sigma_zinc_sf"/>
</dbReference>
<keyword evidence="4 10" id="KW-0812">Transmembrane</keyword>
<proteinExistence type="predicted"/>
<evidence type="ECO:0000256" key="3">
    <source>
        <dbReference type="ARBA" id="ARBA00022475"/>
    </source>
</evidence>
<evidence type="ECO:0000256" key="9">
    <source>
        <dbReference type="SAM" id="MobiDB-lite"/>
    </source>
</evidence>
<feature type="compositionally biased region" description="Low complexity" evidence="9">
    <location>
        <begin position="265"/>
        <end position="275"/>
    </location>
</feature>
<evidence type="ECO:0000256" key="5">
    <source>
        <dbReference type="ARBA" id="ARBA00022989"/>
    </source>
</evidence>
<evidence type="ECO:0000256" key="1">
    <source>
        <dbReference type="ARBA" id="ARBA00004167"/>
    </source>
</evidence>
<evidence type="ECO:0000259" key="11">
    <source>
        <dbReference type="Pfam" id="PF10099"/>
    </source>
</evidence>
<accession>A0A6J4VFF3</accession>
<keyword evidence="5 10" id="KW-1133">Transmembrane helix</keyword>